<accession>A0A316YAL6</accession>
<feature type="region of interest" description="Disordered" evidence="1">
    <location>
        <begin position="114"/>
        <end position="137"/>
    </location>
</feature>
<reference evidence="2 3" key="1">
    <citation type="journal article" date="2018" name="Mol. Biol. Evol.">
        <title>Broad Genomic Sampling Reveals a Smut Pathogenic Ancestry of the Fungal Clade Ustilaginomycotina.</title>
        <authorList>
            <person name="Kijpornyongpan T."/>
            <person name="Mondo S.J."/>
            <person name="Barry K."/>
            <person name="Sandor L."/>
            <person name="Lee J."/>
            <person name="Lipzen A."/>
            <person name="Pangilinan J."/>
            <person name="LaButti K."/>
            <person name="Hainaut M."/>
            <person name="Henrissat B."/>
            <person name="Grigoriev I.V."/>
            <person name="Spatafora J.W."/>
            <person name="Aime M.C."/>
        </authorList>
    </citation>
    <scope>NUCLEOTIDE SEQUENCE [LARGE SCALE GENOMIC DNA]</scope>
    <source>
        <strain evidence="2 3">MCA 4198</strain>
    </source>
</reference>
<gene>
    <name evidence="2" type="ORF">FA10DRAFT_269957</name>
</gene>
<evidence type="ECO:0000313" key="2">
    <source>
        <dbReference type="EMBL" id="PWN86870.1"/>
    </source>
</evidence>
<protein>
    <submittedName>
        <fullName evidence="2">Uncharacterized protein</fullName>
    </submittedName>
</protein>
<name>A0A316YAL6_9BASI</name>
<feature type="region of interest" description="Disordered" evidence="1">
    <location>
        <begin position="23"/>
        <end position="75"/>
    </location>
</feature>
<dbReference type="GeneID" id="37044860"/>
<organism evidence="2 3">
    <name type="scientific">Acaromyces ingoldii</name>
    <dbReference type="NCBI Taxonomy" id="215250"/>
    <lineage>
        <taxon>Eukaryota</taxon>
        <taxon>Fungi</taxon>
        <taxon>Dikarya</taxon>
        <taxon>Basidiomycota</taxon>
        <taxon>Ustilaginomycotina</taxon>
        <taxon>Exobasidiomycetes</taxon>
        <taxon>Exobasidiales</taxon>
        <taxon>Cryptobasidiaceae</taxon>
        <taxon>Acaromyces</taxon>
    </lineage>
</organism>
<dbReference type="InParanoid" id="A0A316YAL6"/>
<proteinExistence type="predicted"/>
<dbReference type="RefSeq" id="XP_025374068.1">
    <property type="nucleotide sequence ID" value="XM_025522944.1"/>
</dbReference>
<dbReference type="Proteomes" id="UP000245768">
    <property type="component" value="Unassembled WGS sequence"/>
</dbReference>
<keyword evidence="3" id="KW-1185">Reference proteome</keyword>
<feature type="compositionally biased region" description="Polar residues" evidence="1">
    <location>
        <begin position="120"/>
        <end position="131"/>
    </location>
</feature>
<feature type="compositionally biased region" description="Low complexity" evidence="1">
    <location>
        <begin position="37"/>
        <end position="56"/>
    </location>
</feature>
<sequence>MEAYQSWRPGNSRRGAIFINVLHDDRRQSRPLAEQATSSSDTQPSDDSPPFSDSPQRGSPTAKRTRQNRDKSQRYHFRVKTQRRILATLHAELEKEAEKVLDAGTLSTELRQAFAHRRSLPTNSSSQNLTTNERKRNNKIVHRQRELEKLESISFVAAALLSRCENDVVATNFPLEAPDFAEEHIRWALIQVFLSWHREWEEIILSIDRTREDVVYLKGDPLRRLIQSLREQSPK</sequence>
<dbReference type="EMBL" id="KZ819642">
    <property type="protein sequence ID" value="PWN86870.1"/>
    <property type="molecule type" value="Genomic_DNA"/>
</dbReference>
<dbReference type="AlphaFoldDB" id="A0A316YAL6"/>
<evidence type="ECO:0000256" key="1">
    <source>
        <dbReference type="SAM" id="MobiDB-lite"/>
    </source>
</evidence>
<evidence type="ECO:0000313" key="3">
    <source>
        <dbReference type="Proteomes" id="UP000245768"/>
    </source>
</evidence>